<evidence type="ECO:0000313" key="8">
    <source>
        <dbReference type="Proteomes" id="UP000037269"/>
    </source>
</evidence>
<dbReference type="EMBL" id="LGUG01000004">
    <property type="protein sequence ID" value="KON95188.1"/>
    <property type="molecule type" value="Genomic_DNA"/>
</dbReference>
<evidence type="ECO:0000256" key="1">
    <source>
        <dbReference type="ARBA" id="ARBA00022441"/>
    </source>
</evidence>
<feature type="signal peptide" evidence="4">
    <location>
        <begin position="1"/>
        <end position="23"/>
    </location>
</feature>
<dbReference type="SMART" id="SM00612">
    <property type="entry name" value="Kelch"/>
    <property type="match status" value="5"/>
</dbReference>
<protein>
    <submittedName>
        <fullName evidence="7">N-acetylneuraminic acid mutarotase</fullName>
    </submittedName>
</protein>
<reference evidence="7 9" key="2">
    <citation type="submission" date="2016-10" db="EMBL/GenBank/DDBJ databases">
        <authorList>
            <person name="de Groot N.N."/>
        </authorList>
    </citation>
    <scope>NUCLEOTIDE SEQUENCE [LARGE SCALE GENOMIC DNA]</scope>
    <source>
        <strain evidence="7 9">DSM 2895</strain>
    </source>
</reference>
<evidence type="ECO:0000256" key="2">
    <source>
        <dbReference type="ARBA" id="ARBA00022737"/>
    </source>
</evidence>
<dbReference type="GeneID" id="42304860"/>
<dbReference type="InterPro" id="IPR013783">
    <property type="entry name" value="Ig-like_fold"/>
</dbReference>
<dbReference type="InterPro" id="IPR036116">
    <property type="entry name" value="FN3_sf"/>
</dbReference>
<dbReference type="PANTHER" id="PTHR45632:SF17">
    <property type="entry name" value="KELCH-LIKE PROTEIN 31"/>
    <property type="match status" value="1"/>
</dbReference>
<organism evidence="6 8">
    <name type="scientific">Aneurinibacillus migulanus</name>
    <name type="common">Bacillus migulanus</name>
    <dbReference type="NCBI Taxonomy" id="47500"/>
    <lineage>
        <taxon>Bacteria</taxon>
        <taxon>Bacillati</taxon>
        <taxon>Bacillota</taxon>
        <taxon>Bacilli</taxon>
        <taxon>Bacillales</taxon>
        <taxon>Paenibacillaceae</taxon>
        <taxon>Aneurinibacillus group</taxon>
        <taxon>Aneurinibacillus</taxon>
    </lineage>
</organism>
<evidence type="ECO:0000256" key="4">
    <source>
        <dbReference type="SAM" id="SignalP"/>
    </source>
</evidence>
<dbReference type="PANTHER" id="PTHR45632">
    <property type="entry name" value="LD33804P"/>
    <property type="match status" value="1"/>
</dbReference>
<dbReference type="InterPro" id="IPR015915">
    <property type="entry name" value="Kelch-typ_b-propeller"/>
</dbReference>
<accession>A0A0D1W3E3</accession>
<dbReference type="Pfam" id="PF01344">
    <property type="entry name" value="Kelch_1"/>
    <property type="match status" value="1"/>
</dbReference>
<dbReference type="Gene3D" id="2.120.10.80">
    <property type="entry name" value="Kelch-type beta propeller"/>
    <property type="match status" value="2"/>
</dbReference>
<dbReference type="OrthoDB" id="1937631at2"/>
<keyword evidence="4" id="KW-0732">Signal</keyword>
<dbReference type="Pfam" id="PF24981">
    <property type="entry name" value="Beta-prop_ATRN-LZTR1"/>
    <property type="match status" value="1"/>
</dbReference>
<dbReference type="AlphaFoldDB" id="A0A0D1W3E3"/>
<dbReference type="InterPro" id="IPR056737">
    <property type="entry name" value="Beta-prop_ATRN-MKLN-like"/>
</dbReference>
<evidence type="ECO:0000313" key="7">
    <source>
        <dbReference type="EMBL" id="SDI82783.1"/>
    </source>
</evidence>
<sequence>MKKKNVFSLLLCFIFLFTSPVYAEDLGNWEFRADISIARYGNATISENGKIYNIGGYYHNNGVKYASNVDEYDPSTDKWIVKSNLPKPRAIMGIASVNHKIYIFGGLENGTPVKTVEEYDPVTNSWSKKADMSTAKYGMGVAVVDNKIYVIGGQNGRNFFNTVEEYDPLTDTWTKKADMPSARSGSAVTFNQKIYMIGGANTNGSYNVPLKTVEEYDPLTDTWTKKTDMPIAKGAPAVAIHDKIYVIGGFVISRGSNSYSDSTSTVEEYTPSSDTWRTVKSLNVARYNHSATVLNDKIYAVAGAKTGSGSVSYLKSTEVFTPPVTTPDTVEINLTASAGNSVVNLNWETDINASGYVVKRSTTPGGPYEVIANNVTDKSYVDNKVQNGTTYYYVVTALENGTETKTSNEASATPTAGGSTGPDPDIKGNRALLVITMTNANRKEYDMSADEIKAFINWYNGRTNGSGLKYYVINKNYNIGPFSSRKDHIVFDQISDFEVMEYNK</sequence>
<feature type="chain" id="PRO_5010414671" evidence="4">
    <location>
        <begin position="24"/>
        <end position="504"/>
    </location>
</feature>
<dbReference type="Gene3D" id="2.60.40.10">
    <property type="entry name" value="Immunoglobulins"/>
    <property type="match status" value="1"/>
</dbReference>
<evidence type="ECO:0000313" key="9">
    <source>
        <dbReference type="Proteomes" id="UP000182836"/>
    </source>
</evidence>
<evidence type="ECO:0000259" key="5">
    <source>
        <dbReference type="Pfam" id="PF24981"/>
    </source>
</evidence>
<feature type="region of interest" description="Disordered" evidence="3">
    <location>
        <begin position="404"/>
        <end position="425"/>
    </location>
</feature>
<dbReference type="Proteomes" id="UP000182836">
    <property type="component" value="Unassembled WGS sequence"/>
</dbReference>
<keyword evidence="2" id="KW-0677">Repeat</keyword>
<name>A0A0D1W3E3_ANEMI</name>
<evidence type="ECO:0000256" key="3">
    <source>
        <dbReference type="SAM" id="MobiDB-lite"/>
    </source>
</evidence>
<dbReference type="Proteomes" id="UP000037269">
    <property type="component" value="Unassembled WGS sequence"/>
</dbReference>
<dbReference type="SUPFAM" id="SSF117281">
    <property type="entry name" value="Kelch motif"/>
    <property type="match status" value="1"/>
</dbReference>
<keyword evidence="1" id="KW-0880">Kelch repeat</keyword>
<dbReference type="PATRIC" id="fig|47500.8.peg.2519"/>
<dbReference type="InterPro" id="IPR006652">
    <property type="entry name" value="Kelch_1"/>
</dbReference>
<feature type="domain" description="Attractin/MKLN-like beta-propeller" evidence="5">
    <location>
        <begin position="101"/>
        <end position="306"/>
    </location>
</feature>
<dbReference type="RefSeq" id="WP_043067421.1">
    <property type="nucleotide sequence ID" value="NZ_BJOA01000061.1"/>
</dbReference>
<dbReference type="EMBL" id="FNED01000008">
    <property type="protein sequence ID" value="SDI82783.1"/>
    <property type="molecule type" value="Genomic_DNA"/>
</dbReference>
<evidence type="ECO:0000313" key="6">
    <source>
        <dbReference type="EMBL" id="KON95188.1"/>
    </source>
</evidence>
<feature type="compositionally biased region" description="Polar residues" evidence="3">
    <location>
        <begin position="404"/>
        <end position="417"/>
    </location>
</feature>
<reference evidence="6 8" key="1">
    <citation type="submission" date="2015-07" db="EMBL/GenBank/DDBJ databases">
        <title>Fjat-14205 dsm 2895.</title>
        <authorList>
            <person name="Liu B."/>
            <person name="Wang J."/>
            <person name="Zhu Y."/>
            <person name="Liu G."/>
            <person name="Chen Q."/>
            <person name="Chen Z."/>
            <person name="Lan J."/>
            <person name="Che J."/>
            <person name="Ge C."/>
            <person name="Shi H."/>
            <person name="Pan Z."/>
            <person name="Liu X."/>
        </authorList>
    </citation>
    <scope>NUCLEOTIDE SEQUENCE [LARGE SCALE GENOMIC DNA]</scope>
    <source>
        <strain evidence="6 8">DSM 2895</strain>
    </source>
</reference>
<keyword evidence="8" id="KW-1185">Reference proteome</keyword>
<dbReference type="SUPFAM" id="SSF49265">
    <property type="entry name" value="Fibronectin type III"/>
    <property type="match status" value="1"/>
</dbReference>
<proteinExistence type="predicted"/>
<gene>
    <name evidence="6" type="ORF">AF333_06545</name>
    <name evidence="7" type="ORF">SAMN04487909_10882</name>
</gene>
<dbReference type="STRING" id="47500.AF333_06545"/>